<evidence type="ECO:0000313" key="2">
    <source>
        <dbReference type="EMBL" id="NRS93964.1"/>
    </source>
</evidence>
<protein>
    <submittedName>
        <fullName evidence="2">Uncharacterized protein</fullName>
    </submittedName>
</protein>
<dbReference type="EMBL" id="JABSNO010000034">
    <property type="protein sequence ID" value="NRS93964.1"/>
    <property type="molecule type" value="Genomic_DNA"/>
</dbReference>
<accession>A0A8J8KCS3</accession>
<name>A0A8J8KCS3_9FLAO</name>
<keyword evidence="3" id="KW-1185">Reference proteome</keyword>
<feature type="signal peptide" evidence="1">
    <location>
        <begin position="1"/>
        <end position="34"/>
    </location>
</feature>
<proteinExistence type="predicted"/>
<comment type="caution">
    <text evidence="2">The sequence shown here is derived from an EMBL/GenBank/DDBJ whole genome shotgun (WGS) entry which is preliminary data.</text>
</comment>
<evidence type="ECO:0000256" key="1">
    <source>
        <dbReference type="SAM" id="SignalP"/>
    </source>
</evidence>
<dbReference type="AlphaFoldDB" id="A0A8J8KCS3"/>
<organism evidence="2 3">
    <name type="scientific">Frigoriflavimonas asaccharolytica</name>
    <dbReference type="NCBI Taxonomy" id="2735899"/>
    <lineage>
        <taxon>Bacteria</taxon>
        <taxon>Pseudomonadati</taxon>
        <taxon>Bacteroidota</taxon>
        <taxon>Flavobacteriia</taxon>
        <taxon>Flavobacteriales</taxon>
        <taxon>Weeksellaceae</taxon>
        <taxon>Frigoriflavimonas</taxon>
    </lineage>
</organism>
<feature type="chain" id="PRO_5035289114" evidence="1">
    <location>
        <begin position="35"/>
        <end position="203"/>
    </location>
</feature>
<sequence>MKSKIHTSFNKNRRIMYNKILTIIALATISVANAQVIIGDATGTAADKTSVLLEFATGNKGIIVPYVRALPTGAALVGGSIILDATTATTARMKYYKDVAPIGWIDLSGQDANLTTPINFMTAQPSIALAPETASSKAIIGATSSTADGVLVLESDTKAMLLPTVADVQNIPSPSAGMMVYVNKTGGKRLAVFNGSKWSFWKP</sequence>
<gene>
    <name evidence="2" type="ORF">HNQ03_003056</name>
</gene>
<dbReference type="Proteomes" id="UP000610746">
    <property type="component" value="Unassembled WGS sequence"/>
</dbReference>
<reference evidence="2" key="1">
    <citation type="submission" date="2020-05" db="EMBL/GenBank/DDBJ databases">
        <title>Genomic Encyclopedia of Type Strains, Phase IV (KMG-V): Genome sequencing to study the core and pangenomes of soil and plant-associated prokaryotes.</title>
        <authorList>
            <person name="Whitman W."/>
        </authorList>
    </citation>
    <scope>NUCLEOTIDE SEQUENCE</scope>
    <source>
        <strain evidence="2">16F</strain>
    </source>
</reference>
<dbReference type="RefSeq" id="WP_226927529.1">
    <property type="nucleotide sequence ID" value="NZ_JABSNO010000034.1"/>
</dbReference>
<evidence type="ECO:0000313" key="3">
    <source>
        <dbReference type="Proteomes" id="UP000610746"/>
    </source>
</evidence>
<keyword evidence="1" id="KW-0732">Signal</keyword>